<feature type="binding site" evidence="6">
    <location>
        <position position="644"/>
    </location>
    <ligand>
        <name>ATP</name>
        <dbReference type="ChEBI" id="CHEBI:30616"/>
    </ligand>
</feature>
<organism evidence="11 12">
    <name type="scientific">Heracleum sosnowskyi</name>
    <dbReference type="NCBI Taxonomy" id="360622"/>
    <lineage>
        <taxon>Eukaryota</taxon>
        <taxon>Viridiplantae</taxon>
        <taxon>Streptophyta</taxon>
        <taxon>Embryophyta</taxon>
        <taxon>Tracheophyta</taxon>
        <taxon>Spermatophyta</taxon>
        <taxon>Magnoliopsida</taxon>
        <taxon>eudicotyledons</taxon>
        <taxon>Gunneridae</taxon>
        <taxon>Pentapetalae</taxon>
        <taxon>asterids</taxon>
        <taxon>campanulids</taxon>
        <taxon>Apiales</taxon>
        <taxon>Apiaceae</taxon>
        <taxon>Apioideae</taxon>
        <taxon>apioid superclade</taxon>
        <taxon>Tordylieae</taxon>
        <taxon>Tordyliinae</taxon>
        <taxon>Heracleum</taxon>
    </lineage>
</organism>
<feature type="compositionally biased region" description="Low complexity" evidence="7">
    <location>
        <begin position="328"/>
        <end position="340"/>
    </location>
</feature>
<keyword evidence="8" id="KW-0472">Membrane</keyword>
<dbReference type="CDD" id="cd14066">
    <property type="entry name" value="STKc_IRAK"/>
    <property type="match status" value="1"/>
</dbReference>
<comment type="caution">
    <text evidence="11">The sequence shown here is derived from an EMBL/GenBank/DDBJ whole genome shotgun (WGS) entry which is preliminary data.</text>
</comment>
<dbReference type="InterPro" id="IPR000719">
    <property type="entry name" value="Prot_kinase_dom"/>
</dbReference>
<dbReference type="GO" id="GO:0004674">
    <property type="term" value="F:protein serine/threonine kinase activity"/>
    <property type="evidence" value="ECO:0007669"/>
    <property type="project" value="UniProtKB-KW"/>
</dbReference>
<evidence type="ECO:0000256" key="3">
    <source>
        <dbReference type="ARBA" id="ARBA00022741"/>
    </source>
</evidence>
<evidence type="ECO:0000256" key="2">
    <source>
        <dbReference type="ARBA" id="ARBA00022679"/>
    </source>
</evidence>
<evidence type="ECO:0000313" key="11">
    <source>
        <dbReference type="EMBL" id="KAK1354901.1"/>
    </source>
</evidence>
<keyword evidence="8" id="KW-1133">Transmembrane helix</keyword>
<dbReference type="Gene3D" id="1.10.510.10">
    <property type="entry name" value="Transferase(Phosphotransferase) domain 1"/>
    <property type="match status" value="1"/>
</dbReference>
<feature type="compositionally biased region" description="Polar residues" evidence="7">
    <location>
        <begin position="253"/>
        <end position="268"/>
    </location>
</feature>
<dbReference type="Proteomes" id="UP001237642">
    <property type="component" value="Unassembled WGS sequence"/>
</dbReference>
<keyword evidence="1" id="KW-0723">Serine/threonine-protein kinase</keyword>
<feature type="region of interest" description="Disordered" evidence="7">
    <location>
        <begin position="253"/>
        <end position="272"/>
    </location>
</feature>
<reference evidence="11" key="1">
    <citation type="submission" date="2023-02" db="EMBL/GenBank/DDBJ databases">
        <title>Genome of toxic invasive species Heracleum sosnowskyi carries increased number of genes despite the absence of recent whole-genome duplications.</title>
        <authorList>
            <person name="Schelkunov M."/>
            <person name="Shtratnikova V."/>
            <person name="Makarenko M."/>
            <person name="Klepikova A."/>
            <person name="Omelchenko D."/>
            <person name="Novikova G."/>
            <person name="Obukhova E."/>
            <person name="Bogdanov V."/>
            <person name="Penin A."/>
            <person name="Logacheva M."/>
        </authorList>
    </citation>
    <scope>NUCLEOTIDE SEQUENCE</scope>
    <source>
        <strain evidence="11">Hsosn_3</strain>
        <tissue evidence="11">Leaf</tissue>
    </source>
</reference>
<name>A0AAD8LZD3_9APIA</name>
<evidence type="ECO:0000256" key="1">
    <source>
        <dbReference type="ARBA" id="ARBA00022527"/>
    </source>
</evidence>
<feature type="region of interest" description="Disordered" evidence="7">
    <location>
        <begin position="152"/>
        <end position="195"/>
    </location>
</feature>
<evidence type="ECO:0000256" key="9">
    <source>
        <dbReference type="SAM" id="SignalP"/>
    </source>
</evidence>
<evidence type="ECO:0000259" key="10">
    <source>
        <dbReference type="PROSITE" id="PS50011"/>
    </source>
</evidence>
<gene>
    <name evidence="11" type="ORF">POM88_048157</name>
</gene>
<dbReference type="Pfam" id="PF07714">
    <property type="entry name" value="PK_Tyr_Ser-Thr"/>
    <property type="match status" value="1"/>
</dbReference>
<dbReference type="PROSITE" id="PS00108">
    <property type="entry name" value="PROTEIN_KINASE_ST"/>
    <property type="match status" value="1"/>
</dbReference>
<sequence>MGLMVQFIYLVLKGFAILLLLEESAGSSIAPSPSQVIFDSIFSTREETLHPVPRKQSRTAGSPIFQPNVPLLNQAPARTSSEFLVPSSSPINHILPPNNLAAPAKNVRSIVPSLSFSTSQEKPSHVEGPMFQPGFMLKGDGKPIAAPSIGTPKQVSPLDSPTKAFPKGSSVAPQPLLKMKSSPASADKEPYVTPVSTRPPRFDWKMVEMPVSAPSEGTLKLSSPLDHSSSEGSHSPAPLLSTSFYRHPHAIKSVTSPVPSTDKVTTPSPGVDWKTNEIVVAVPSNGSPKKLSPQGHTPVKESPLSHASPPRASRSQQMTLPLFPPWNSPSASSSPKNPNVPHLPHSKVLPPLPPNEDCESVSCREPLTSNPPGSPCGCVLAMKAGLQLGLPLYAFFPLVSDLSAQISRGIFMKQSQVRIMGANADSQNEEKTVVLLDLVPLGAKFDNSTAYLIYQKFYQKELTIEPYYFGNYEVLYLHYPGLPASPPAPSTFGNEAYSGLGSKRRPLKPLGVDVSRQQHKKGLKRSVVAIIVLLASLSLTLCCAVAWVLLFRHRRRNTRPELNPTIPMSSLAKSPASKIGSGLPSVPPSYKTGLSPYTGTAKTFNATDIERATDSFDASRIIGEGGFGIVYSGVLDDGTKVAVKVLKRDNQQGGREFLAEVEMLSRLHHRNLVKLVGICMEEHSRCLVYELIANGSVESHLHGVDKVDAPLDWNARLMVALGAARGLAYLHEDSSPRVIHRDFKSSNILLEHDFTPKVSDFGLARTGSDEENKHISTRVMGTFGYVAPEYAMTGHLLVKSDVYSYGVVLLELLTGRKPVDMSRPSGQENLVTWARPLLTSKEGLELMFDQSLKPDFPFESFAEVAAVASMCVEPEVSDRPFMSEVVQALKLICNEFYTKNNFGSRICSPEHIFDGRPRTTSGYMSYHSQSPFSDVEWGLRASEVFSASERFERMDLRSLRRHSSTGPFKSRRILPLISRTRGWSGGSTSEQRAFLGLWSRSL</sequence>
<keyword evidence="4 11" id="KW-0418">Kinase</keyword>
<keyword evidence="12" id="KW-1185">Reference proteome</keyword>
<dbReference type="PROSITE" id="PS00107">
    <property type="entry name" value="PROTEIN_KINASE_ATP"/>
    <property type="match status" value="1"/>
</dbReference>
<dbReference type="InterPro" id="IPR057597">
    <property type="entry name" value="ALE2_N"/>
</dbReference>
<dbReference type="GO" id="GO:0005524">
    <property type="term" value="F:ATP binding"/>
    <property type="evidence" value="ECO:0007669"/>
    <property type="project" value="UniProtKB-UniRule"/>
</dbReference>
<dbReference type="AlphaFoldDB" id="A0AAD8LZD3"/>
<reference evidence="11" key="2">
    <citation type="submission" date="2023-05" db="EMBL/GenBank/DDBJ databases">
        <authorList>
            <person name="Schelkunov M.I."/>
        </authorList>
    </citation>
    <scope>NUCLEOTIDE SEQUENCE</scope>
    <source>
        <strain evidence="11">Hsosn_3</strain>
        <tissue evidence="11">Leaf</tissue>
    </source>
</reference>
<evidence type="ECO:0000313" key="12">
    <source>
        <dbReference type="Proteomes" id="UP001237642"/>
    </source>
</evidence>
<dbReference type="FunFam" id="1.10.510.10:FF:000051">
    <property type="entry name" value="Receptor-like serine/threonine-protein kinase ALE2"/>
    <property type="match status" value="1"/>
</dbReference>
<dbReference type="Gene3D" id="3.30.200.20">
    <property type="entry name" value="Phosphorylase Kinase, domain 1"/>
    <property type="match status" value="1"/>
</dbReference>
<dbReference type="PANTHER" id="PTHR47989">
    <property type="entry name" value="OS01G0750732 PROTEIN"/>
    <property type="match status" value="1"/>
</dbReference>
<keyword evidence="9" id="KW-0732">Signal</keyword>
<dbReference type="FunFam" id="3.30.200.20:FF:000146">
    <property type="entry name" value="receptor-like serine/threonine-protein kinase ALE2"/>
    <property type="match status" value="1"/>
</dbReference>
<feature type="region of interest" description="Disordered" evidence="7">
    <location>
        <begin position="215"/>
        <end position="241"/>
    </location>
</feature>
<feature type="signal peptide" evidence="9">
    <location>
        <begin position="1"/>
        <end position="26"/>
    </location>
</feature>
<dbReference type="EMBL" id="JAUIZM010000011">
    <property type="protein sequence ID" value="KAK1354901.1"/>
    <property type="molecule type" value="Genomic_DNA"/>
</dbReference>
<dbReference type="Pfam" id="PF23180">
    <property type="entry name" value="ALE2_N"/>
    <property type="match status" value="1"/>
</dbReference>
<keyword evidence="5 6" id="KW-0067">ATP-binding</keyword>
<proteinExistence type="predicted"/>
<dbReference type="InterPro" id="IPR017441">
    <property type="entry name" value="Protein_kinase_ATP_BS"/>
</dbReference>
<accession>A0AAD8LZD3</accession>
<feature type="region of interest" description="Disordered" evidence="7">
    <location>
        <begin position="283"/>
        <end position="366"/>
    </location>
</feature>
<evidence type="ECO:0000256" key="6">
    <source>
        <dbReference type="PROSITE-ProRule" id="PRU10141"/>
    </source>
</evidence>
<evidence type="ECO:0000256" key="8">
    <source>
        <dbReference type="SAM" id="Phobius"/>
    </source>
</evidence>
<protein>
    <submittedName>
        <fullName evidence="11">Serine/threonine-protein kinase PBS1</fullName>
    </submittedName>
</protein>
<evidence type="ECO:0000256" key="5">
    <source>
        <dbReference type="ARBA" id="ARBA00022840"/>
    </source>
</evidence>
<dbReference type="SUPFAM" id="SSF56112">
    <property type="entry name" value="Protein kinase-like (PK-like)"/>
    <property type="match status" value="1"/>
</dbReference>
<evidence type="ECO:0000256" key="4">
    <source>
        <dbReference type="ARBA" id="ARBA00022777"/>
    </source>
</evidence>
<dbReference type="InterPro" id="IPR008271">
    <property type="entry name" value="Ser/Thr_kinase_AS"/>
</dbReference>
<dbReference type="InterPro" id="IPR011009">
    <property type="entry name" value="Kinase-like_dom_sf"/>
</dbReference>
<evidence type="ECO:0000256" key="7">
    <source>
        <dbReference type="SAM" id="MobiDB-lite"/>
    </source>
</evidence>
<feature type="chain" id="PRO_5042120126" evidence="9">
    <location>
        <begin position="27"/>
        <end position="1002"/>
    </location>
</feature>
<feature type="transmembrane region" description="Helical" evidence="8">
    <location>
        <begin position="527"/>
        <end position="550"/>
    </location>
</feature>
<feature type="domain" description="Protein kinase" evidence="10">
    <location>
        <begin position="616"/>
        <end position="897"/>
    </location>
</feature>
<keyword evidence="8" id="KW-0812">Transmembrane</keyword>
<keyword evidence="3 6" id="KW-0547">Nucleotide-binding</keyword>
<dbReference type="PANTHER" id="PTHR47989:SF9">
    <property type="entry name" value="PROTEIN KINASE SUPERFAMILY PROTEIN"/>
    <property type="match status" value="1"/>
</dbReference>
<dbReference type="PROSITE" id="PS50011">
    <property type="entry name" value="PROTEIN_KINASE_DOM"/>
    <property type="match status" value="1"/>
</dbReference>
<keyword evidence="2" id="KW-0808">Transferase</keyword>
<dbReference type="InterPro" id="IPR001245">
    <property type="entry name" value="Ser-Thr/Tyr_kinase_cat_dom"/>
</dbReference>